<accession>A0AAD5DK27</accession>
<sequence>MDRYQRVPVPREAEEHAENEVRITSQGKSRSYISYGTSLLTEKGHSSVVLKAMGKAINKTVTIAEIMKRRIAGLHQNTAISSVELTDHWEPKEEGLDPIDTTRHVSVITITLSKDPLDTSAPGYQPPLPESEARAGCFGSVLLELRVLACFAAESWRTVLGVGCL</sequence>
<dbReference type="Proteomes" id="UP001205105">
    <property type="component" value="Unassembled WGS sequence"/>
</dbReference>
<gene>
    <name evidence="5" type="ORF">COHA_007102</name>
</gene>
<dbReference type="Gene3D" id="3.30.110.20">
    <property type="entry name" value="Alba-like domain"/>
    <property type="match status" value="1"/>
</dbReference>
<dbReference type="AlphaFoldDB" id="A0AAD5DK27"/>
<feature type="domain" description="DNA/RNA-binding protein Alba-like" evidence="4">
    <location>
        <begin position="19"/>
        <end position="82"/>
    </location>
</feature>
<dbReference type="InterPro" id="IPR051958">
    <property type="entry name" value="Alba-like_NAB"/>
</dbReference>
<dbReference type="GO" id="GO:0003723">
    <property type="term" value="F:RNA binding"/>
    <property type="evidence" value="ECO:0007669"/>
    <property type="project" value="TreeGrafter"/>
</dbReference>
<protein>
    <recommendedName>
        <fullName evidence="4">DNA/RNA-binding protein Alba-like domain-containing protein</fullName>
    </recommendedName>
</protein>
<dbReference type="PANTHER" id="PTHR13516:SF4">
    <property type="entry name" value="FI09323P"/>
    <property type="match status" value="1"/>
</dbReference>
<comment type="caution">
    <text evidence="5">The sequence shown here is derived from an EMBL/GenBank/DDBJ whole genome shotgun (WGS) entry which is preliminary data.</text>
</comment>
<dbReference type="PANTHER" id="PTHR13516">
    <property type="entry name" value="RIBONUCLEASE P SUBUNIT P25"/>
    <property type="match status" value="1"/>
</dbReference>
<evidence type="ECO:0000313" key="6">
    <source>
        <dbReference type="Proteomes" id="UP001205105"/>
    </source>
</evidence>
<evidence type="ECO:0000256" key="3">
    <source>
        <dbReference type="ARBA" id="ARBA00023242"/>
    </source>
</evidence>
<keyword evidence="6" id="KW-1185">Reference proteome</keyword>
<evidence type="ECO:0000313" key="5">
    <source>
        <dbReference type="EMBL" id="KAI7839097.1"/>
    </source>
</evidence>
<dbReference type="InterPro" id="IPR036882">
    <property type="entry name" value="Alba-like_dom_sf"/>
</dbReference>
<dbReference type="EMBL" id="JADXDR010000107">
    <property type="protein sequence ID" value="KAI7839097.1"/>
    <property type="molecule type" value="Genomic_DNA"/>
</dbReference>
<dbReference type="GO" id="GO:0005634">
    <property type="term" value="C:nucleus"/>
    <property type="evidence" value="ECO:0007669"/>
    <property type="project" value="UniProtKB-SubCell"/>
</dbReference>
<dbReference type="Pfam" id="PF01918">
    <property type="entry name" value="Alba"/>
    <property type="match status" value="1"/>
</dbReference>
<evidence type="ECO:0000259" key="4">
    <source>
        <dbReference type="Pfam" id="PF01918"/>
    </source>
</evidence>
<comment type="subcellular location">
    <subcellularLocation>
        <location evidence="1">Nucleus</location>
    </subcellularLocation>
</comment>
<keyword evidence="3" id="KW-0539">Nucleus</keyword>
<reference evidence="5" key="1">
    <citation type="submission" date="2020-11" db="EMBL/GenBank/DDBJ databases">
        <title>Chlorella ohadii genome sequencing and assembly.</title>
        <authorList>
            <person name="Murik O."/>
            <person name="Treves H."/>
            <person name="Kedem I."/>
            <person name="Shotland Y."/>
            <person name="Kaplan A."/>
        </authorList>
    </citation>
    <scope>NUCLEOTIDE SEQUENCE</scope>
    <source>
        <strain evidence="5">1</strain>
    </source>
</reference>
<evidence type="ECO:0000256" key="1">
    <source>
        <dbReference type="ARBA" id="ARBA00004123"/>
    </source>
</evidence>
<organism evidence="5 6">
    <name type="scientific">Chlorella ohadii</name>
    <dbReference type="NCBI Taxonomy" id="2649997"/>
    <lineage>
        <taxon>Eukaryota</taxon>
        <taxon>Viridiplantae</taxon>
        <taxon>Chlorophyta</taxon>
        <taxon>core chlorophytes</taxon>
        <taxon>Trebouxiophyceae</taxon>
        <taxon>Chlorellales</taxon>
        <taxon>Chlorellaceae</taxon>
        <taxon>Chlorella clade</taxon>
        <taxon>Chlorella</taxon>
    </lineage>
</organism>
<dbReference type="InterPro" id="IPR002775">
    <property type="entry name" value="DNA/RNA-bd_Alba-like"/>
</dbReference>
<comment type="similarity">
    <text evidence="2">Belongs to the histone-like Alba family.</text>
</comment>
<proteinExistence type="inferred from homology"/>
<dbReference type="SUPFAM" id="SSF82704">
    <property type="entry name" value="AlbA-like"/>
    <property type="match status" value="1"/>
</dbReference>
<evidence type="ECO:0000256" key="2">
    <source>
        <dbReference type="ARBA" id="ARBA00008018"/>
    </source>
</evidence>
<name>A0AAD5DK27_9CHLO</name>
<dbReference type="FunFam" id="3.30.110.20:FF:000003">
    <property type="entry name" value="DNA/RNA-binding protein Alba 1"/>
    <property type="match status" value="1"/>
</dbReference>